<dbReference type="OrthoDB" id="10263094at2759"/>
<dbReference type="GO" id="GO:0016790">
    <property type="term" value="F:thiolester hydrolase activity"/>
    <property type="evidence" value="ECO:0007669"/>
    <property type="project" value="TreeGrafter"/>
</dbReference>
<reference evidence="3" key="1">
    <citation type="journal article" date="2023" name="Proc. Natl. Acad. Sci. U.S.A.">
        <title>Genomic and structural basis for evolution of tropane alkaloid biosynthesis.</title>
        <authorList>
            <person name="Wanga Y.-J."/>
            <person name="Taina T."/>
            <person name="Yua J.-Y."/>
            <person name="Lia J."/>
            <person name="Xua B."/>
            <person name="Chenc J."/>
            <person name="D'Auriad J.C."/>
            <person name="Huanga J.-P."/>
            <person name="Huanga S.-X."/>
        </authorList>
    </citation>
    <scope>NUCLEOTIDE SEQUENCE [LARGE SCALE GENOMIC DNA]</scope>
    <source>
        <strain evidence="3">cv. KIB-2019</strain>
    </source>
</reference>
<comment type="caution">
    <text evidence="2">The sequence shown here is derived from an EMBL/GenBank/DDBJ whole genome shotgun (WGS) entry which is preliminary data.</text>
</comment>
<organism evidence="2 3">
    <name type="scientific">Anisodus acutangulus</name>
    <dbReference type="NCBI Taxonomy" id="402998"/>
    <lineage>
        <taxon>Eukaryota</taxon>
        <taxon>Viridiplantae</taxon>
        <taxon>Streptophyta</taxon>
        <taxon>Embryophyta</taxon>
        <taxon>Tracheophyta</taxon>
        <taxon>Spermatophyta</taxon>
        <taxon>Magnoliopsida</taxon>
        <taxon>eudicotyledons</taxon>
        <taxon>Gunneridae</taxon>
        <taxon>Pentapetalae</taxon>
        <taxon>asterids</taxon>
        <taxon>lamiids</taxon>
        <taxon>Solanales</taxon>
        <taxon>Solanaceae</taxon>
        <taxon>Solanoideae</taxon>
        <taxon>Hyoscyameae</taxon>
        <taxon>Anisodus</taxon>
    </lineage>
</organism>
<keyword evidence="1" id="KW-0378">Hydrolase</keyword>
<dbReference type="EMBL" id="JAJAGQ010000001">
    <property type="protein sequence ID" value="KAJ8573377.1"/>
    <property type="molecule type" value="Genomic_DNA"/>
</dbReference>
<evidence type="ECO:0000313" key="3">
    <source>
        <dbReference type="Proteomes" id="UP001152561"/>
    </source>
</evidence>
<proteinExistence type="predicted"/>
<name>A0A9Q1N042_9SOLA</name>
<evidence type="ECO:0000313" key="2">
    <source>
        <dbReference type="EMBL" id="KAJ8573377.1"/>
    </source>
</evidence>
<dbReference type="PANTHER" id="PTHR11247">
    <property type="entry name" value="PALMITOYL-PROTEIN THIOESTERASE/DOLICHYLDIPHOSPHATASE 1"/>
    <property type="match status" value="1"/>
</dbReference>
<keyword evidence="3" id="KW-1185">Reference proteome</keyword>
<accession>A0A9Q1N042</accession>
<sequence>MFVTVNSALPGKHWVVPPLERIEECFKEMEQRNLNEEERKEKSITTYSLPFVVFHGISDKCSNEGITHFTELLSNWSGSSGHCIEIGNGEWDSWFIPFSKQVDIACEKLKKMSELSQGYNIIGLSQGNMVGRGVIEFCDGGPPVRNLISLAGPHAGIASVPLCGSGFWCILADSLLKLAIYSNFIQEHLAPAGYIRIPTDLADYRKGCEFLPVLNNEVHRNSTFKKRFASLKNLVLIMFEKDEILVPKQTSWFGYYPDGTFSTVLPAQKTNLYTEDWIGLKMLDEAGKVKFLNVSGSHLEISTSEMKKNILPYLVDNASTIVTKSRSSDLLWPSSVRDFNDEFNGAVEEILQLHTHAETASLRSWKF</sequence>
<dbReference type="PANTHER" id="PTHR11247:SF79">
    <property type="entry name" value="ALPHA_BETA-HYDROLASES SUPERFAMILY PROTEIN"/>
    <property type="match status" value="1"/>
</dbReference>
<gene>
    <name evidence="2" type="ORF">K7X08_009888</name>
</gene>
<dbReference type="AlphaFoldDB" id="A0A9Q1N042"/>
<protein>
    <recommendedName>
        <fullName evidence="4">Palmitoyl-protein thioesterase 1</fullName>
    </recommendedName>
</protein>
<dbReference type="Gene3D" id="3.40.50.1820">
    <property type="entry name" value="alpha/beta hydrolase"/>
    <property type="match status" value="1"/>
</dbReference>
<dbReference type="SUPFAM" id="SSF53474">
    <property type="entry name" value="alpha/beta-Hydrolases"/>
    <property type="match status" value="1"/>
</dbReference>
<dbReference type="InterPro" id="IPR029058">
    <property type="entry name" value="AB_hydrolase_fold"/>
</dbReference>
<evidence type="ECO:0000256" key="1">
    <source>
        <dbReference type="ARBA" id="ARBA00022801"/>
    </source>
</evidence>
<dbReference type="Proteomes" id="UP001152561">
    <property type="component" value="Unassembled WGS sequence"/>
</dbReference>
<dbReference type="Pfam" id="PF02089">
    <property type="entry name" value="Palm_thioest"/>
    <property type="match status" value="1"/>
</dbReference>
<evidence type="ECO:0008006" key="4">
    <source>
        <dbReference type="Google" id="ProtNLM"/>
    </source>
</evidence>